<evidence type="ECO:0000256" key="2">
    <source>
        <dbReference type="ARBA" id="ARBA00004470"/>
    </source>
</evidence>
<dbReference type="CDD" id="cd03124">
    <property type="entry name" value="alpha_CA_prokaryotic_like"/>
    <property type="match status" value="1"/>
</dbReference>
<comment type="subcellular location">
    <subcellularLocation>
        <location evidence="2">Plastid</location>
        <location evidence="2">Chloroplast stroma</location>
    </subcellularLocation>
</comment>
<sequence>MENLQRRTTAVSDQYPNGPRDAGSITINGTVYRVQNIHWHSPSEHTFDGVRFPLEVHIVHRSDQNTRAVVSMLYRIGQPDPFLTRISPILSVLRTERPLGVVNPEEVGIQGSSYYRYNGSLTVPPCTEDVVWTVYLMIKQATENQIQQLKNVLPPQNRNNSRPTQPLNNRDVLFRPGGASSIDNI</sequence>
<evidence type="ECO:0000313" key="7">
    <source>
        <dbReference type="EMBL" id="KAK8516748.1"/>
    </source>
</evidence>
<comment type="function">
    <text evidence="1">Reversible hydration of carbon dioxide.</text>
</comment>
<gene>
    <name evidence="7" type="ORF">V6N12_049466</name>
</gene>
<evidence type="ECO:0000256" key="3">
    <source>
        <dbReference type="ARBA" id="ARBA00006365"/>
    </source>
</evidence>
<feature type="domain" description="Alpha-carbonic anhydrase" evidence="6">
    <location>
        <begin position="1"/>
        <end position="176"/>
    </location>
</feature>
<dbReference type="SMART" id="SM01057">
    <property type="entry name" value="Carb_anhydrase"/>
    <property type="match status" value="1"/>
</dbReference>
<organism evidence="7 8">
    <name type="scientific">Hibiscus sabdariffa</name>
    <name type="common">roselle</name>
    <dbReference type="NCBI Taxonomy" id="183260"/>
    <lineage>
        <taxon>Eukaryota</taxon>
        <taxon>Viridiplantae</taxon>
        <taxon>Streptophyta</taxon>
        <taxon>Embryophyta</taxon>
        <taxon>Tracheophyta</taxon>
        <taxon>Spermatophyta</taxon>
        <taxon>Magnoliopsida</taxon>
        <taxon>eudicotyledons</taxon>
        <taxon>Gunneridae</taxon>
        <taxon>Pentapetalae</taxon>
        <taxon>rosids</taxon>
        <taxon>malvids</taxon>
        <taxon>Malvales</taxon>
        <taxon>Malvaceae</taxon>
        <taxon>Malvoideae</taxon>
        <taxon>Hibiscus</taxon>
    </lineage>
</organism>
<dbReference type="PROSITE" id="PS51144">
    <property type="entry name" value="ALPHA_CA_2"/>
    <property type="match status" value="1"/>
</dbReference>
<dbReference type="InterPro" id="IPR023561">
    <property type="entry name" value="Carbonic_anhydrase_a-class"/>
</dbReference>
<evidence type="ECO:0000256" key="5">
    <source>
        <dbReference type="SAM" id="MobiDB-lite"/>
    </source>
</evidence>
<dbReference type="Gene3D" id="3.10.200.10">
    <property type="entry name" value="Alpha carbonic anhydrase"/>
    <property type="match status" value="1"/>
</dbReference>
<feature type="compositionally biased region" description="Polar residues" evidence="5">
    <location>
        <begin position="1"/>
        <end position="15"/>
    </location>
</feature>
<comment type="catalytic activity">
    <reaction evidence="4">
        <text>hydrogencarbonate + H(+) = CO2 + H2O</text>
        <dbReference type="Rhea" id="RHEA:10748"/>
        <dbReference type="ChEBI" id="CHEBI:15377"/>
        <dbReference type="ChEBI" id="CHEBI:15378"/>
        <dbReference type="ChEBI" id="CHEBI:16526"/>
        <dbReference type="ChEBI" id="CHEBI:17544"/>
        <dbReference type="EC" id="4.2.1.1"/>
    </reaction>
</comment>
<dbReference type="InterPro" id="IPR041891">
    <property type="entry name" value="Alpha_CA_prokaryot-like"/>
</dbReference>
<feature type="compositionally biased region" description="Polar residues" evidence="5">
    <location>
        <begin position="153"/>
        <end position="168"/>
    </location>
</feature>
<feature type="region of interest" description="Disordered" evidence="5">
    <location>
        <begin position="1"/>
        <end position="22"/>
    </location>
</feature>
<dbReference type="PANTHER" id="PTHR18952">
    <property type="entry name" value="CARBONIC ANHYDRASE"/>
    <property type="match status" value="1"/>
</dbReference>
<dbReference type="InterPro" id="IPR001148">
    <property type="entry name" value="CA_dom"/>
</dbReference>
<evidence type="ECO:0000256" key="1">
    <source>
        <dbReference type="ARBA" id="ARBA00002904"/>
    </source>
</evidence>
<reference evidence="7 8" key="1">
    <citation type="journal article" date="2024" name="G3 (Bethesda)">
        <title>Genome assembly of Hibiscus sabdariffa L. provides insights into metabolisms of medicinal natural products.</title>
        <authorList>
            <person name="Kim T."/>
        </authorList>
    </citation>
    <scope>NUCLEOTIDE SEQUENCE [LARGE SCALE GENOMIC DNA]</scope>
    <source>
        <strain evidence="7">TK-2024</strain>
        <tissue evidence="7">Old leaves</tissue>
    </source>
</reference>
<feature type="region of interest" description="Disordered" evidence="5">
    <location>
        <begin position="153"/>
        <end position="185"/>
    </location>
</feature>
<dbReference type="Pfam" id="PF00194">
    <property type="entry name" value="Carb_anhydrase"/>
    <property type="match status" value="1"/>
</dbReference>
<comment type="similarity">
    <text evidence="3">Belongs to the alpha-class carbonic anhydrase family.</text>
</comment>
<comment type="caution">
    <text evidence="7">The sequence shown here is derived from an EMBL/GenBank/DDBJ whole genome shotgun (WGS) entry which is preliminary data.</text>
</comment>
<name>A0ABR2CC96_9ROSI</name>
<keyword evidence="8" id="KW-1185">Reference proteome</keyword>
<dbReference type="PANTHER" id="PTHR18952:SF222">
    <property type="entry name" value="CARBONIC ANHYDRASE"/>
    <property type="match status" value="1"/>
</dbReference>
<protein>
    <recommendedName>
        <fullName evidence="6">Alpha-carbonic anhydrase domain-containing protein</fullName>
    </recommendedName>
</protein>
<evidence type="ECO:0000259" key="6">
    <source>
        <dbReference type="PROSITE" id="PS51144"/>
    </source>
</evidence>
<dbReference type="EMBL" id="JBBPBM010000057">
    <property type="protein sequence ID" value="KAK8516748.1"/>
    <property type="molecule type" value="Genomic_DNA"/>
</dbReference>
<evidence type="ECO:0000256" key="4">
    <source>
        <dbReference type="ARBA" id="ARBA00048348"/>
    </source>
</evidence>
<accession>A0ABR2CC96</accession>
<evidence type="ECO:0000313" key="8">
    <source>
        <dbReference type="Proteomes" id="UP001472677"/>
    </source>
</evidence>
<dbReference type="SUPFAM" id="SSF51069">
    <property type="entry name" value="Carbonic anhydrase"/>
    <property type="match status" value="1"/>
</dbReference>
<dbReference type="Proteomes" id="UP001472677">
    <property type="component" value="Unassembled WGS sequence"/>
</dbReference>
<proteinExistence type="inferred from homology"/>
<dbReference type="InterPro" id="IPR036398">
    <property type="entry name" value="CA_dom_sf"/>
</dbReference>